<keyword evidence="1" id="KW-0732">Signal</keyword>
<evidence type="ECO:0000256" key="1">
    <source>
        <dbReference type="SAM" id="SignalP"/>
    </source>
</evidence>
<dbReference type="EMBL" id="BAABIM010000001">
    <property type="protein sequence ID" value="GAA4673719.1"/>
    <property type="molecule type" value="Genomic_DNA"/>
</dbReference>
<name>A0ABP8VXL7_9ACTN</name>
<dbReference type="PANTHER" id="PTHR30383:SF5">
    <property type="entry name" value="SGNH HYDROLASE-TYPE ESTERASE DOMAIN-CONTAINING PROTEIN"/>
    <property type="match status" value="1"/>
</dbReference>
<dbReference type="Gene3D" id="3.40.50.1110">
    <property type="entry name" value="SGNH hydrolase"/>
    <property type="match status" value="1"/>
</dbReference>
<accession>A0ABP8VXL7</accession>
<gene>
    <name evidence="3" type="ORF">GCM10023226_08490</name>
</gene>
<feature type="signal peptide" evidence="1">
    <location>
        <begin position="1"/>
        <end position="20"/>
    </location>
</feature>
<evidence type="ECO:0000259" key="2">
    <source>
        <dbReference type="Pfam" id="PF13472"/>
    </source>
</evidence>
<dbReference type="Proteomes" id="UP001500621">
    <property type="component" value="Unassembled WGS sequence"/>
</dbReference>
<dbReference type="CDD" id="cd01836">
    <property type="entry name" value="FeeA_FeeB_like"/>
    <property type="match status" value="1"/>
</dbReference>
<comment type="caution">
    <text evidence="3">The sequence shown here is derived from an EMBL/GenBank/DDBJ whole genome shotgun (WGS) entry which is preliminary data.</text>
</comment>
<dbReference type="SUPFAM" id="SSF52266">
    <property type="entry name" value="SGNH hydrolase"/>
    <property type="match status" value="1"/>
</dbReference>
<keyword evidence="4" id="KW-1185">Reference proteome</keyword>
<dbReference type="InterPro" id="IPR036514">
    <property type="entry name" value="SGNH_hydro_sf"/>
</dbReference>
<reference evidence="4" key="1">
    <citation type="journal article" date="2019" name="Int. J. Syst. Evol. Microbiol.">
        <title>The Global Catalogue of Microorganisms (GCM) 10K type strain sequencing project: providing services to taxonomists for standard genome sequencing and annotation.</title>
        <authorList>
            <consortium name="The Broad Institute Genomics Platform"/>
            <consortium name="The Broad Institute Genome Sequencing Center for Infectious Disease"/>
            <person name="Wu L."/>
            <person name="Ma J."/>
        </authorList>
    </citation>
    <scope>NUCLEOTIDE SEQUENCE [LARGE SCALE GENOMIC DNA]</scope>
    <source>
        <strain evidence="4">JCM 18127</strain>
    </source>
</reference>
<dbReference type="RefSeq" id="WP_345262963.1">
    <property type="nucleotide sequence ID" value="NZ_BAABIM010000001.1"/>
</dbReference>
<sequence>MGRRLLSAVATTGAVTGALAAGAALGGREVLRRQAAAARAVIGQPHGEQAPRADKTYKKRFGDPVELLLVGDSVAAGLGAEQPRETLGARLAKGTGKRLQRAVRLRTVAVVGAETSMLADQLATLEPGYRPDVAVVVVGGNDVTHRVPVAESARDLAAVVTTLQERGATVVVGTCPDLGALTPVPQPLRALGSRASRQLAAAQRAAVLPLGAYAVDLAAVVGPFFITNPDEMFSLDRFHPSALGYKRTAKALLPSVLAALGARDAVPFGHHAPESA</sequence>
<evidence type="ECO:0000313" key="4">
    <source>
        <dbReference type="Proteomes" id="UP001500621"/>
    </source>
</evidence>
<feature type="chain" id="PRO_5047005625" description="SGNH hydrolase-type esterase domain-containing protein" evidence="1">
    <location>
        <begin position="21"/>
        <end position="276"/>
    </location>
</feature>
<dbReference type="InterPro" id="IPR013830">
    <property type="entry name" value="SGNH_hydro"/>
</dbReference>
<protein>
    <recommendedName>
        <fullName evidence="2">SGNH hydrolase-type esterase domain-containing protein</fullName>
    </recommendedName>
</protein>
<feature type="domain" description="SGNH hydrolase-type esterase" evidence="2">
    <location>
        <begin position="70"/>
        <end position="247"/>
    </location>
</feature>
<dbReference type="Pfam" id="PF13472">
    <property type="entry name" value="Lipase_GDSL_2"/>
    <property type="match status" value="1"/>
</dbReference>
<evidence type="ECO:0000313" key="3">
    <source>
        <dbReference type="EMBL" id="GAA4673719.1"/>
    </source>
</evidence>
<dbReference type="PANTHER" id="PTHR30383">
    <property type="entry name" value="THIOESTERASE 1/PROTEASE 1/LYSOPHOSPHOLIPASE L1"/>
    <property type="match status" value="1"/>
</dbReference>
<proteinExistence type="predicted"/>
<organism evidence="3 4">
    <name type="scientific">Nocardioides nanhaiensis</name>
    <dbReference type="NCBI Taxonomy" id="1476871"/>
    <lineage>
        <taxon>Bacteria</taxon>
        <taxon>Bacillati</taxon>
        <taxon>Actinomycetota</taxon>
        <taxon>Actinomycetes</taxon>
        <taxon>Propionibacteriales</taxon>
        <taxon>Nocardioidaceae</taxon>
        <taxon>Nocardioides</taxon>
    </lineage>
</organism>
<dbReference type="InterPro" id="IPR051532">
    <property type="entry name" value="Ester_Hydrolysis_Enzymes"/>
</dbReference>